<comment type="caution">
    <text evidence="1">The sequence shown here is derived from an EMBL/GenBank/DDBJ whole genome shotgun (WGS) entry which is preliminary data.</text>
</comment>
<name>A0A8S2RV26_9BILA</name>
<reference evidence="1" key="1">
    <citation type="submission" date="2021-02" db="EMBL/GenBank/DDBJ databases">
        <authorList>
            <person name="Nowell W R."/>
        </authorList>
    </citation>
    <scope>NUCLEOTIDE SEQUENCE</scope>
</reference>
<sequence length="43" mass="5261">MRASNEIFAEMDARLNRQRHTILNNPQMLNMLEQQQQQQQQNY</sequence>
<dbReference type="Proteomes" id="UP000676336">
    <property type="component" value="Unassembled WGS sequence"/>
</dbReference>
<dbReference type="AlphaFoldDB" id="A0A8S2RV26"/>
<proteinExistence type="predicted"/>
<accession>A0A8S2RV26</accession>
<gene>
    <name evidence="1" type="ORF">SMN809_LOCUS21222</name>
</gene>
<organism evidence="1 2">
    <name type="scientific">Rotaria magnacalcarata</name>
    <dbReference type="NCBI Taxonomy" id="392030"/>
    <lineage>
        <taxon>Eukaryota</taxon>
        <taxon>Metazoa</taxon>
        <taxon>Spiralia</taxon>
        <taxon>Gnathifera</taxon>
        <taxon>Rotifera</taxon>
        <taxon>Eurotatoria</taxon>
        <taxon>Bdelloidea</taxon>
        <taxon>Philodinida</taxon>
        <taxon>Philodinidae</taxon>
        <taxon>Rotaria</taxon>
    </lineage>
</organism>
<evidence type="ECO:0000313" key="1">
    <source>
        <dbReference type="EMBL" id="CAF4185697.1"/>
    </source>
</evidence>
<evidence type="ECO:0000313" key="2">
    <source>
        <dbReference type="Proteomes" id="UP000676336"/>
    </source>
</evidence>
<protein>
    <submittedName>
        <fullName evidence="1">Uncharacterized protein</fullName>
    </submittedName>
</protein>
<feature type="non-terminal residue" evidence="1">
    <location>
        <position position="1"/>
    </location>
</feature>
<dbReference type="EMBL" id="CAJOBI010015910">
    <property type="protein sequence ID" value="CAF4185697.1"/>
    <property type="molecule type" value="Genomic_DNA"/>
</dbReference>